<evidence type="ECO:0000259" key="3">
    <source>
        <dbReference type="PROSITE" id="PS01180"/>
    </source>
</evidence>
<dbReference type="STRING" id="7240.B4QSC2"/>
<proteinExistence type="predicted"/>
<dbReference type="SMR" id="B4QSC2"/>
<protein>
    <submittedName>
        <fullName evidence="4">GD18826</fullName>
    </submittedName>
</protein>
<dbReference type="EMBL" id="CM000364">
    <property type="protein sequence ID" value="EDX13218.1"/>
    <property type="molecule type" value="Genomic_DNA"/>
</dbReference>
<name>B4QSC2_DROSI</name>
<dbReference type="FunFam" id="2.60.120.290:FF:000108">
    <property type="entry name" value="SOL-1 related protein"/>
    <property type="match status" value="1"/>
</dbReference>
<dbReference type="Proteomes" id="UP000000304">
    <property type="component" value="Chromosome 3R"/>
</dbReference>
<dbReference type="Bgee" id="FBgn0190341">
    <property type="expression patterns" value="Expressed in adult organism and 1 other cell type or tissue"/>
</dbReference>
<dbReference type="HOGENOM" id="CLU_020044_1_0_1"/>
<dbReference type="PhylomeDB" id="B4QSC2"/>
<dbReference type="PANTHER" id="PTHR47537:SF2">
    <property type="entry name" value="CUBILIN"/>
    <property type="match status" value="1"/>
</dbReference>
<keyword evidence="1" id="KW-1015">Disulfide bond</keyword>
<accession>B4QSC2</accession>
<evidence type="ECO:0000313" key="4">
    <source>
        <dbReference type="EMBL" id="EDX13218.1"/>
    </source>
</evidence>
<evidence type="ECO:0000313" key="5">
    <source>
        <dbReference type="Proteomes" id="UP000000304"/>
    </source>
</evidence>
<dbReference type="CDD" id="cd00041">
    <property type="entry name" value="CUB"/>
    <property type="match status" value="1"/>
</dbReference>
<sequence>MSSGPQLHLQFVGKYPPTMTNKVQYYGFRAEYRFLTNFGIMSGVQKEGCSFVYNSSERISGLFHSPNFPGLYLENVVCNYYFYGASDERVVLHFTYFDVEGIGTCDHQTASDYIEFSNFMSTDRKFSRYCGKLPDFEMRSDGRFFRVTLHSNDRFVAIGFRALYTFETVPVNNSISDLRDNASMQSFVSTASTQSVVYLSKLIACILCTYKAYQYYV</sequence>
<comment type="caution">
    <text evidence="2">Lacks conserved residue(s) required for the propagation of feature annotation.</text>
</comment>
<dbReference type="AlphaFoldDB" id="B4QSC2"/>
<keyword evidence="5" id="KW-1185">Reference proteome</keyword>
<reference evidence="4 5" key="1">
    <citation type="journal article" date="2007" name="Nature">
        <title>Evolution of genes and genomes on the Drosophila phylogeny.</title>
        <authorList>
            <consortium name="Drosophila 12 Genomes Consortium"/>
            <person name="Clark A.G."/>
            <person name="Eisen M.B."/>
            <person name="Smith D.R."/>
            <person name="Bergman C.M."/>
            <person name="Oliver B."/>
            <person name="Markow T.A."/>
            <person name="Kaufman T.C."/>
            <person name="Kellis M."/>
            <person name="Gelbart W."/>
            <person name="Iyer V.N."/>
            <person name="Pollard D.A."/>
            <person name="Sackton T.B."/>
            <person name="Larracuente A.M."/>
            <person name="Singh N.D."/>
            <person name="Abad J.P."/>
            <person name="Abt D.N."/>
            <person name="Adryan B."/>
            <person name="Aguade M."/>
            <person name="Akashi H."/>
            <person name="Anderson W.W."/>
            <person name="Aquadro C.F."/>
            <person name="Ardell D.H."/>
            <person name="Arguello R."/>
            <person name="Artieri C.G."/>
            <person name="Barbash D.A."/>
            <person name="Barker D."/>
            <person name="Barsanti P."/>
            <person name="Batterham P."/>
            <person name="Batzoglou S."/>
            <person name="Begun D."/>
            <person name="Bhutkar A."/>
            <person name="Blanco E."/>
            <person name="Bosak S.A."/>
            <person name="Bradley R.K."/>
            <person name="Brand A.D."/>
            <person name="Brent M.R."/>
            <person name="Brooks A.N."/>
            <person name="Brown R.H."/>
            <person name="Butlin R.K."/>
            <person name="Caggese C."/>
            <person name="Calvi B.R."/>
            <person name="Bernardo de Carvalho A."/>
            <person name="Caspi A."/>
            <person name="Castrezana S."/>
            <person name="Celniker S.E."/>
            <person name="Chang J.L."/>
            <person name="Chapple C."/>
            <person name="Chatterji S."/>
            <person name="Chinwalla A."/>
            <person name="Civetta A."/>
            <person name="Clifton S.W."/>
            <person name="Comeron J.M."/>
            <person name="Costello J.C."/>
            <person name="Coyne J.A."/>
            <person name="Daub J."/>
            <person name="David R.G."/>
            <person name="Delcher A.L."/>
            <person name="Delehaunty K."/>
            <person name="Do C.B."/>
            <person name="Ebling H."/>
            <person name="Edwards K."/>
            <person name="Eickbush T."/>
            <person name="Evans J.D."/>
            <person name="Filipski A."/>
            <person name="Findeiss S."/>
            <person name="Freyhult E."/>
            <person name="Fulton L."/>
            <person name="Fulton R."/>
            <person name="Garcia A.C."/>
            <person name="Gardiner A."/>
            <person name="Garfield D.A."/>
            <person name="Garvin B.E."/>
            <person name="Gibson G."/>
            <person name="Gilbert D."/>
            <person name="Gnerre S."/>
            <person name="Godfrey J."/>
            <person name="Good R."/>
            <person name="Gotea V."/>
            <person name="Gravely B."/>
            <person name="Greenberg A.J."/>
            <person name="Griffiths-Jones S."/>
            <person name="Gross S."/>
            <person name="Guigo R."/>
            <person name="Gustafson E.A."/>
            <person name="Haerty W."/>
            <person name="Hahn M.W."/>
            <person name="Halligan D.L."/>
            <person name="Halpern A.L."/>
            <person name="Halter G.M."/>
            <person name="Han M.V."/>
            <person name="Heger A."/>
            <person name="Hillier L."/>
            <person name="Hinrichs A.S."/>
            <person name="Holmes I."/>
            <person name="Hoskins R.A."/>
            <person name="Hubisz M.J."/>
            <person name="Hultmark D."/>
            <person name="Huntley M.A."/>
            <person name="Jaffe D.B."/>
            <person name="Jagadeeshan S."/>
            <person name="Jeck W.R."/>
            <person name="Johnson J."/>
            <person name="Jones C.D."/>
            <person name="Jordan W.C."/>
            <person name="Karpen G.H."/>
            <person name="Kataoka E."/>
            <person name="Keightley P.D."/>
            <person name="Kheradpour P."/>
            <person name="Kirkness E.F."/>
            <person name="Koerich L.B."/>
            <person name="Kristiansen K."/>
            <person name="Kudrna D."/>
            <person name="Kulathinal R.J."/>
            <person name="Kumar S."/>
            <person name="Kwok R."/>
            <person name="Lander E."/>
            <person name="Langley C.H."/>
            <person name="Lapoint R."/>
            <person name="Lazzaro B.P."/>
            <person name="Lee S.J."/>
            <person name="Levesque L."/>
            <person name="Li R."/>
            <person name="Lin C.F."/>
            <person name="Lin M.F."/>
            <person name="Lindblad-Toh K."/>
            <person name="Llopart A."/>
            <person name="Long M."/>
            <person name="Low L."/>
            <person name="Lozovsky E."/>
            <person name="Lu J."/>
            <person name="Luo M."/>
            <person name="Machado C.A."/>
            <person name="Makalowski W."/>
            <person name="Marzo M."/>
            <person name="Matsuda M."/>
            <person name="Matzkin L."/>
            <person name="McAllister B."/>
            <person name="McBride C.S."/>
            <person name="McKernan B."/>
            <person name="McKernan K."/>
            <person name="Mendez-Lago M."/>
            <person name="Minx P."/>
            <person name="Mollenhauer M.U."/>
            <person name="Montooth K."/>
            <person name="Mount S.M."/>
            <person name="Mu X."/>
            <person name="Myers E."/>
            <person name="Negre B."/>
            <person name="Newfeld S."/>
            <person name="Nielsen R."/>
            <person name="Noor M.A."/>
            <person name="O'Grady P."/>
            <person name="Pachter L."/>
            <person name="Papaceit M."/>
            <person name="Parisi M.J."/>
            <person name="Parisi M."/>
            <person name="Parts L."/>
            <person name="Pedersen J.S."/>
            <person name="Pesole G."/>
            <person name="Phillippy A.M."/>
            <person name="Ponting C.P."/>
            <person name="Pop M."/>
            <person name="Porcelli D."/>
            <person name="Powell J.R."/>
            <person name="Prohaska S."/>
            <person name="Pruitt K."/>
            <person name="Puig M."/>
            <person name="Quesneville H."/>
            <person name="Ram K.R."/>
            <person name="Rand D."/>
            <person name="Rasmussen M.D."/>
            <person name="Reed L.K."/>
            <person name="Reenan R."/>
            <person name="Reily A."/>
            <person name="Remington K.A."/>
            <person name="Rieger T.T."/>
            <person name="Ritchie M.G."/>
            <person name="Robin C."/>
            <person name="Rogers Y.H."/>
            <person name="Rohde C."/>
            <person name="Rozas J."/>
            <person name="Rubenfield M.J."/>
            <person name="Ruiz A."/>
            <person name="Russo S."/>
            <person name="Salzberg S.L."/>
            <person name="Sanchez-Gracia A."/>
            <person name="Saranga D.J."/>
            <person name="Sato H."/>
            <person name="Schaeffer S.W."/>
            <person name="Schatz M.C."/>
            <person name="Schlenke T."/>
            <person name="Schwartz R."/>
            <person name="Segarra C."/>
            <person name="Singh R.S."/>
            <person name="Sirot L."/>
            <person name="Sirota M."/>
            <person name="Sisneros N.B."/>
            <person name="Smith C.D."/>
            <person name="Smith T.F."/>
            <person name="Spieth J."/>
            <person name="Stage D.E."/>
            <person name="Stark A."/>
            <person name="Stephan W."/>
            <person name="Strausberg R.L."/>
            <person name="Strempel S."/>
            <person name="Sturgill D."/>
            <person name="Sutton G."/>
            <person name="Sutton G.G."/>
            <person name="Tao W."/>
            <person name="Teichmann S."/>
            <person name="Tobari Y.N."/>
            <person name="Tomimura Y."/>
            <person name="Tsolas J.M."/>
            <person name="Valente V.L."/>
            <person name="Venter E."/>
            <person name="Venter J.C."/>
            <person name="Vicario S."/>
            <person name="Vieira F.G."/>
            <person name="Vilella A.J."/>
            <person name="Villasante A."/>
            <person name="Walenz B."/>
            <person name="Wang J."/>
            <person name="Wasserman M."/>
            <person name="Watts T."/>
            <person name="Wilson D."/>
            <person name="Wilson R.K."/>
            <person name="Wing R.A."/>
            <person name="Wolfner M.F."/>
            <person name="Wong A."/>
            <person name="Wong G.K."/>
            <person name="Wu C.I."/>
            <person name="Wu G."/>
            <person name="Yamamoto D."/>
            <person name="Yang H.P."/>
            <person name="Yang S.P."/>
            <person name="Yorke J.A."/>
            <person name="Yoshida K."/>
            <person name="Zdobnov E."/>
            <person name="Zhang P."/>
            <person name="Zhang Y."/>
            <person name="Zimin A.V."/>
            <person name="Baldwin J."/>
            <person name="Abdouelleil A."/>
            <person name="Abdulkadir J."/>
            <person name="Abebe A."/>
            <person name="Abera B."/>
            <person name="Abreu J."/>
            <person name="Acer S.C."/>
            <person name="Aftuck L."/>
            <person name="Alexander A."/>
            <person name="An P."/>
            <person name="Anderson E."/>
            <person name="Anderson S."/>
            <person name="Arachi H."/>
            <person name="Azer M."/>
            <person name="Bachantsang P."/>
            <person name="Barry A."/>
            <person name="Bayul T."/>
            <person name="Berlin A."/>
            <person name="Bessette D."/>
            <person name="Bloom T."/>
            <person name="Blye J."/>
            <person name="Boguslavskiy L."/>
            <person name="Bonnet C."/>
            <person name="Boukhgalter B."/>
            <person name="Bourzgui I."/>
            <person name="Brown A."/>
            <person name="Cahill P."/>
            <person name="Channer S."/>
            <person name="Cheshatsang Y."/>
            <person name="Chuda L."/>
            <person name="Citroen M."/>
            <person name="Collymore A."/>
            <person name="Cooke P."/>
            <person name="Costello M."/>
            <person name="D'Aco K."/>
            <person name="Daza R."/>
            <person name="De Haan G."/>
            <person name="DeGray S."/>
            <person name="DeMaso C."/>
            <person name="Dhargay N."/>
            <person name="Dooley K."/>
            <person name="Dooley E."/>
            <person name="Doricent M."/>
            <person name="Dorje P."/>
            <person name="Dorjee K."/>
            <person name="Dupes A."/>
            <person name="Elong R."/>
            <person name="Falk J."/>
            <person name="Farina A."/>
            <person name="Faro S."/>
            <person name="Ferguson D."/>
            <person name="Fisher S."/>
            <person name="Foley C.D."/>
            <person name="Franke A."/>
            <person name="Friedrich D."/>
            <person name="Gadbois L."/>
            <person name="Gearin G."/>
            <person name="Gearin C.R."/>
            <person name="Giannoukos G."/>
            <person name="Goode T."/>
            <person name="Graham J."/>
            <person name="Grandbois E."/>
            <person name="Grewal S."/>
            <person name="Gyaltsen K."/>
            <person name="Hafez N."/>
            <person name="Hagos B."/>
            <person name="Hall J."/>
            <person name="Henson C."/>
            <person name="Hollinger A."/>
            <person name="Honan T."/>
            <person name="Huard M.D."/>
            <person name="Hughes L."/>
            <person name="Hurhula B."/>
            <person name="Husby M.E."/>
            <person name="Kamat A."/>
            <person name="Kanga B."/>
            <person name="Kashin S."/>
            <person name="Khazanovich D."/>
            <person name="Kisner P."/>
            <person name="Lance K."/>
            <person name="Lara M."/>
            <person name="Lee W."/>
            <person name="Lennon N."/>
            <person name="Letendre F."/>
            <person name="LeVine R."/>
            <person name="Lipovsky A."/>
            <person name="Liu X."/>
            <person name="Liu J."/>
            <person name="Liu S."/>
            <person name="Lokyitsang T."/>
            <person name="Lokyitsang Y."/>
            <person name="Lubonja R."/>
            <person name="Lui A."/>
            <person name="MacDonald P."/>
            <person name="Magnisalis V."/>
            <person name="Maru K."/>
            <person name="Matthews C."/>
            <person name="McCusker W."/>
            <person name="McDonough S."/>
            <person name="Mehta T."/>
            <person name="Meldrim J."/>
            <person name="Meneus L."/>
            <person name="Mihai O."/>
            <person name="Mihalev A."/>
            <person name="Mihova T."/>
            <person name="Mittelman R."/>
            <person name="Mlenga V."/>
            <person name="Montmayeur A."/>
            <person name="Mulrain L."/>
            <person name="Navidi A."/>
            <person name="Naylor J."/>
            <person name="Negash T."/>
            <person name="Nguyen T."/>
            <person name="Nguyen N."/>
            <person name="Nicol R."/>
            <person name="Norbu C."/>
            <person name="Norbu N."/>
            <person name="Novod N."/>
            <person name="O'Neill B."/>
            <person name="Osman S."/>
            <person name="Markiewicz E."/>
            <person name="Oyono O.L."/>
            <person name="Patti C."/>
            <person name="Phunkhang P."/>
            <person name="Pierre F."/>
            <person name="Priest M."/>
            <person name="Raghuraman S."/>
            <person name="Rege F."/>
            <person name="Reyes R."/>
            <person name="Rise C."/>
            <person name="Rogov P."/>
            <person name="Ross K."/>
            <person name="Ryan E."/>
            <person name="Settipalli S."/>
            <person name="Shea T."/>
            <person name="Sherpa N."/>
            <person name="Shi L."/>
            <person name="Shih D."/>
            <person name="Sparrow T."/>
            <person name="Spaulding J."/>
            <person name="Stalker J."/>
            <person name="Stange-Thomann N."/>
            <person name="Stavropoulos S."/>
            <person name="Stone C."/>
            <person name="Strader C."/>
            <person name="Tesfaye S."/>
            <person name="Thomson T."/>
            <person name="Thoulutsang Y."/>
            <person name="Thoulutsang D."/>
            <person name="Topham K."/>
            <person name="Topping I."/>
            <person name="Tsamla T."/>
            <person name="Vassiliev H."/>
            <person name="Vo A."/>
            <person name="Wangchuk T."/>
            <person name="Wangdi T."/>
            <person name="Weiand M."/>
            <person name="Wilkinson J."/>
            <person name="Wilson A."/>
            <person name="Yadav S."/>
            <person name="Young G."/>
            <person name="Yu Q."/>
            <person name="Zembek L."/>
            <person name="Zhong D."/>
            <person name="Zimmer A."/>
            <person name="Zwirko Z."/>
            <person name="Jaffe D.B."/>
            <person name="Alvarez P."/>
            <person name="Brockman W."/>
            <person name="Butler J."/>
            <person name="Chin C."/>
            <person name="Gnerre S."/>
            <person name="Grabherr M."/>
            <person name="Kleber M."/>
            <person name="Mauceli E."/>
            <person name="MacCallum I."/>
        </authorList>
    </citation>
    <scope>NUCLEOTIDE SEQUENCE [LARGE SCALE GENOMIC DNA]</scope>
    <source>
        <strain evidence="5">white501</strain>
    </source>
</reference>
<dbReference type="SMART" id="SM00042">
    <property type="entry name" value="CUB"/>
    <property type="match status" value="1"/>
</dbReference>
<evidence type="ECO:0000256" key="1">
    <source>
        <dbReference type="ARBA" id="ARBA00023157"/>
    </source>
</evidence>
<organism evidence="4 5">
    <name type="scientific">Drosophila simulans</name>
    <name type="common">Fruit fly</name>
    <dbReference type="NCBI Taxonomy" id="7240"/>
    <lineage>
        <taxon>Eukaryota</taxon>
        <taxon>Metazoa</taxon>
        <taxon>Ecdysozoa</taxon>
        <taxon>Arthropoda</taxon>
        <taxon>Hexapoda</taxon>
        <taxon>Insecta</taxon>
        <taxon>Pterygota</taxon>
        <taxon>Neoptera</taxon>
        <taxon>Endopterygota</taxon>
        <taxon>Diptera</taxon>
        <taxon>Brachycera</taxon>
        <taxon>Muscomorpha</taxon>
        <taxon>Ephydroidea</taxon>
        <taxon>Drosophilidae</taxon>
        <taxon>Drosophila</taxon>
        <taxon>Sophophora</taxon>
    </lineage>
</organism>
<gene>
    <name evidence="4" type="primary">Dsim\GD18826</name>
    <name evidence="4" type="ORF">Dsim_GD18826</name>
</gene>
<dbReference type="Pfam" id="PF00431">
    <property type="entry name" value="CUB"/>
    <property type="match status" value="1"/>
</dbReference>
<dbReference type="InterPro" id="IPR053207">
    <property type="entry name" value="Non-NMDA_GluR_Accessory"/>
</dbReference>
<dbReference type="SUPFAM" id="SSF49854">
    <property type="entry name" value="Spermadhesin, CUB domain"/>
    <property type="match status" value="1"/>
</dbReference>
<dbReference type="InterPro" id="IPR035914">
    <property type="entry name" value="Sperma_CUB_dom_sf"/>
</dbReference>
<feature type="domain" description="CUB" evidence="3">
    <location>
        <begin position="49"/>
        <end position="167"/>
    </location>
</feature>
<evidence type="ECO:0000256" key="2">
    <source>
        <dbReference type="PROSITE-ProRule" id="PRU00059"/>
    </source>
</evidence>
<dbReference type="OrthoDB" id="6369184at2759"/>
<dbReference type="GO" id="GO:0005886">
    <property type="term" value="C:plasma membrane"/>
    <property type="evidence" value="ECO:0007669"/>
    <property type="project" value="TreeGrafter"/>
</dbReference>
<dbReference type="InterPro" id="IPR000859">
    <property type="entry name" value="CUB_dom"/>
</dbReference>
<dbReference type="Gene3D" id="2.60.120.290">
    <property type="entry name" value="Spermadhesin, CUB domain"/>
    <property type="match status" value="1"/>
</dbReference>
<dbReference type="PROSITE" id="PS01180">
    <property type="entry name" value="CUB"/>
    <property type="match status" value="1"/>
</dbReference>
<dbReference type="PANTHER" id="PTHR47537">
    <property type="entry name" value="CUBILIN"/>
    <property type="match status" value="1"/>
</dbReference>
<dbReference type="OMA" id="NYMIRDR"/>